<name>A0A6J5QE19_9CAUD</name>
<sequence>MADAAQVLNKSMANWKKWADAKFEALVRQSIQEMCRTVVVATPVDTGFLRGSWQPSIGDPAAAKGSLDESGSKALADVAVIVTSLKPGDRFQMWNNAAYARRLEYGFVGEDSLGRHYDQKGRFYVTDSVKRWPQIVAKMAADLGIQK</sequence>
<gene>
    <name evidence="1" type="ORF">UFOVP1040_80</name>
</gene>
<accession>A0A6J5QE19</accession>
<evidence type="ECO:0000313" key="1">
    <source>
        <dbReference type="EMBL" id="CAB4180576.1"/>
    </source>
</evidence>
<proteinExistence type="predicted"/>
<organism evidence="1">
    <name type="scientific">uncultured Caudovirales phage</name>
    <dbReference type="NCBI Taxonomy" id="2100421"/>
    <lineage>
        <taxon>Viruses</taxon>
        <taxon>Duplodnaviria</taxon>
        <taxon>Heunggongvirae</taxon>
        <taxon>Uroviricota</taxon>
        <taxon>Caudoviricetes</taxon>
        <taxon>Peduoviridae</taxon>
        <taxon>Maltschvirus</taxon>
        <taxon>Maltschvirus maltsch</taxon>
    </lineage>
</organism>
<protein>
    <submittedName>
        <fullName evidence="1">Uncharacterized protein</fullName>
    </submittedName>
</protein>
<reference evidence="1" key="1">
    <citation type="submission" date="2020-05" db="EMBL/GenBank/DDBJ databases">
        <authorList>
            <person name="Chiriac C."/>
            <person name="Salcher M."/>
            <person name="Ghai R."/>
            <person name="Kavagutti S V."/>
        </authorList>
    </citation>
    <scope>NUCLEOTIDE SEQUENCE</scope>
</reference>
<dbReference type="EMBL" id="LR796994">
    <property type="protein sequence ID" value="CAB4180576.1"/>
    <property type="molecule type" value="Genomic_DNA"/>
</dbReference>